<accession>A0AAD1CKR8</accession>
<evidence type="ECO:0000313" key="1">
    <source>
        <dbReference type="EMBL" id="BAX55425.1"/>
    </source>
</evidence>
<reference evidence="2" key="1">
    <citation type="submission" date="2017-05" db="EMBL/GenBank/DDBJ databases">
        <title>Whole genome sequence of fish pathogenic bacteria, Photobacterium damselae subsp. piscicida, strain 91-197, isolated from hybrid striped bass (Morone sp.) in USA.</title>
        <authorList>
            <person name="Teru Y."/>
            <person name="Hikima J."/>
            <person name="Kono T."/>
            <person name="Sakai M."/>
            <person name="Takano T."/>
            <person name="Hawke J.P."/>
            <person name="Takeyama H."/>
            <person name="Aoki T."/>
        </authorList>
    </citation>
    <scope>NUCLEOTIDE SEQUENCE [LARGE SCALE GENOMIC DNA]</scope>
    <source>
        <strain evidence="2">91-197</strain>
    </source>
</reference>
<gene>
    <name evidence="1" type="ORF">PDPUS_2_00839</name>
</gene>
<dbReference type="GO" id="GO:0005975">
    <property type="term" value="P:carbohydrate metabolic process"/>
    <property type="evidence" value="ECO:0007669"/>
    <property type="project" value="InterPro"/>
</dbReference>
<dbReference type="EMBL" id="AP018046">
    <property type="protein sequence ID" value="BAX55425.1"/>
    <property type="molecule type" value="Genomic_DNA"/>
</dbReference>
<protein>
    <submittedName>
        <fullName evidence="1">Alpha-amylase</fullName>
    </submittedName>
</protein>
<dbReference type="AlphaFoldDB" id="A0AAD1CKR8"/>
<dbReference type="InterPro" id="IPR017853">
    <property type="entry name" value="GH"/>
</dbReference>
<proteinExistence type="predicted"/>
<name>A0AAD1CKR8_PHODP</name>
<dbReference type="Proteomes" id="UP000218676">
    <property type="component" value="Chromosome 2"/>
</dbReference>
<evidence type="ECO:0000313" key="2">
    <source>
        <dbReference type="Proteomes" id="UP000218676"/>
    </source>
</evidence>
<organism evidence="1 2">
    <name type="scientific">Photobacterium damsela subsp. piscicida</name>
    <name type="common">Pasteurella piscicida</name>
    <dbReference type="NCBI Taxonomy" id="38294"/>
    <lineage>
        <taxon>Bacteria</taxon>
        <taxon>Pseudomonadati</taxon>
        <taxon>Pseudomonadota</taxon>
        <taxon>Gammaproteobacteria</taxon>
        <taxon>Vibrionales</taxon>
        <taxon>Vibrionaceae</taxon>
        <taxon>Photobacterium</taxon>
    </lineage>
</organism>
<dbReference type="Gene3D" id="3.20.20.80">
    <property type="entry name" value="Glycosidases"/>
    <property type="match status" value="1"/>
</dbReference>
<sequence>MSQAHQRGIKVLLDAVINHAGYATLADLQLDDIQVVNREQVPKQWADWQPKAGQSWHSYNSLINYQSTEWQQWWGKDGSDPN</sequence>
<dbReference type="SUPFAM" id="SSF51445">
    <property type="entry name" value="(Trans)glycosidases"/>
    <property type="match status" value="1"/>
</dbReference>